<keyword evidence="7" id="KW-1133">Transmembrane helix</keyword>
<evidence type="ECO:0000256" key="1">
    <source>
        <dbReference type="ARBA" id="ARBA00004162"/>
    </source>
</evidence>
<keyword evidence="14" id="KW-1185">Reference proteome</keyword>
<proteinExistence type="predicted"/>
<feature type="chain" id="PRO_5042110722" description="Leucine-rich repeat-containing N-terminal plant-type domain-containing protein" evidence="11">
    <location>
        <begin position="27"/>
        <end position="475"/>
    </location>
</feature>
<dbReference type="Pfam" id="PF08263">
    <property type="entry name" value="LRRNT_2"/>
    <property type="match status" value="1"/>
</dbReference>
<keyword evidence="10" id="KW-0325">Glycoprotein</keyword>
<evidence type="ECO:0000313" key="14">
    <source>
        <dbReference type="Proteomes" id="UP001162972"/>
    </source>
</evidence>
<organism evidence="13 14">
    <name type="scientific">Salix udensis</name>
    <dbReference type="NCBI Taxonomy" id="889485"/>
    <lineage>
        <taxon>Eukaryota</taxon>
        <taxon>Viridiplantae</taxon>
        <taxon>Streptophyta</taxon>
        <taxon>Embryophyta</taxon>
        <taxon>Tracheophyta</taxon>
        <taxon>Spermatophyta</taxon>
        <taxon>Magnoliopsida</taxon>
        <taxon>eudicotyledons</taxon>
        <taxon>Gunneridae</taxon>
        <taxon>Pentapetalae</taxon>
        <taxon>rosids</taxon>
        <taxon>fabids</taxon>
        <taxon>Malpighiales</taxon>
        <taxon>Salicaceae</taxon>
        <taxon>Saliceae</taxon>
        <taxon>Salix</taxon>
    </lineage>
</organism>
<dbReference type="InterPro" id="IPR013210">
    <property type="entry name" value="LRR_N_plant-typ"/>
</dbReference>
<evidence type="ECO:0000256" key="4">
    <source>
        <dbReference type="ARBA" id="ARBA00022692"/>
    </source>
</evidence>
<evidence type="ECO:0000256" key="2">
    <source>
        <dbReference type="ARBA" id="ARBA00004479"/>
    </source>
</evidence>
<dbReference type="InterPro" id="IPR001611">
    <property type="entry name" value="Leu-rich_rpt"/>
</dbReference>
<keyword evidence="6" id="KW-0677">Repeat</keyword>
<feature type="domain" description="Leucine-rich repeat-containing N-terminal plant-type" evidence="12">
    <location>
        <begin position="30"/>
        <end position="69"/>
    </location>
</feature>
<evidence type="ECO:0000313" key="13">
    <source>
        <dbReference type="EMBL" id="KAJ6413201.1"/>
    </source>
</evidence>
<keyword evidence="4" id="KW-0812">Transmembrane</keyword>
<gene>
    <name evidence="13" type="ORF">OIU84_006073</name>
</gene>
<keyword evidence="3" id="KW-0433">Leucine-rich repeat</keyword>
<name>A0AAD6P226_9ROSI</name>
<keyword evidence="5 11" id="KW-0732">Signal</keyword>
<dbReference type="Proteomes" id="UP001162972">
    <property type="component" value="Chromosome 5"/>
</dbReference>
<dbReference type="FunFam" id="3.80.10.10:FF:000716">
    <property type="entry name" value="LRR receptor-like serine/threonine-protein kinase GSO1"/>
    <property type="match status" value="1"/>
</dbReference>
<comment type="caution">
    <text evidence="13">The sequence shown here is derived from an EMBL/GenBank/DDBJ whole genome shotgun (WGS) entry which is preliminary data.</text>
</comment>
<dbReference type="PANTHER" id="PTHR27000:SF544">
    <property type="entry name" value="LEUCINE-RICH REPEAT-CONTAINING N-TERMINAL PLANT-TYPE DOMAIN-CONTAINING PROTEIN"/>
    <property type="match status" value="1"/>
</dbReference>
<dbReference type="InterPro" id="IPR003591">
    <property type="entry name" value="Leu-rich_rpt_typical-subtyp"/>
</dbReference>
<dbReference type="GO" id="GO:0005886">
    <property type="term" value="C:plasma membrane"/>
    <property type="evidence" value="ECO:0007669"/>
    <property type="project" value="UniProtKB-SubCell"/>
</dbReference>
<evidence type="ECO:0000256" key="5">
    <source>
        <dbReference type="ARBA" id="ARBA00022729"/>
    </source>
</evidence>
<dbReference type="Gene3D" id="3.80.10.10">
    <property type="entry name" value="Ribonuclease Inhibitor"/>
    <property type="match status" value="3"/>
</dbReference>
<dbReference type="InterPro" id="IPR032675">
    <property type="entry name" value="LRR_dom_sf"/>
</dbReference>
<feature type="signal peptide" evidence="11">
    <location>
        <begin position="1"/>
        <end position="26"/>
    </location>
</feature>
<reference evidence="13 14" key="1">
    <citation type="journal article" date="2023" name="Int. J. Mol. Sci.">
        <title>De Novo Assembly and Annotation of 11 Diverse Shrub Willow (Salix) Genomes Reveals Novel Gene Organization in Sex-Linked Regions.</title>
        <authorList>
            <person name="Hyden B."/>
            <person name="Feng K."/>
            <person name="Yates T.B."/>
            <person name="Jawdy S."/>
            <person name="Cereghino C."/>
            <person name="Smart L.B."/>
            <person name="Muchero W."/>
        </authorList>
    </citation>
    <scope>NUCLEOTIDE SEQUENCE [LARGE SCALE GENOMIC DNA]</scope>
    <source>
        <tissue evidence="13">Shoot tip</tissue>
    </source>
</reference>
<dbReference type="EMBL" id="JAPFFJ010000013">
    <property type="protein sequence ID" value="KAJ6413201.1"/>
    <property type="molecule type" value="Genomic_DNA"/>
</dbReference>
<dbReference type="Pfam" id="PF00560">
    <property type="entry name" value="LRR_1"/>
    <property type="match status" value="4"/>
</dbReference>
<evidence type="ECO:0000256" key="8">
    <source>
        <dbReference type="ARBA" id="ARBA00023136"/>
    </source>
</evidence>
<keyword evidence="8" id="KW-0472">Membrane</keyword>
<evidence type="ECO:0000256" key="7">
    <source>
        <dbReference type="ARBA" id="ARBA00022989"/>
    </source>
</evidence>
<evidence type="ECO:0000256" key="3">
    <source>
        <dbReference type="ARBA" id="ARBA00022614"/>
    </source>
</evidence>
<dbReference type="SMART" id="SM00369">
    <property type="entry name" value="LRR_TYP"/>
    <property type="match status" value="5"/>
</dbReference>
<dbReference type="FunFam" id="3.80.10.10:FF:000041">
    <property type="entry name" value="LRR receptor-like serine/threonine-protein kinase ERECTA"/>
    <property type="match status" value="1"/>
</dbReference>
<keyword evidence="9" id="KW-0675">Receptor</keyword>
<evidence type="ECO:0000256" key="11">
    <source>
        <dbReference type="SAM" id="SignalP"/>
    </source>
</evidence>
<evidence type="ECO:0000256" key="9">
    <source>
        <dbReference type="ARBA" id="ARBA00023170"/>
    </source>
</evidence>
<accession>A0AAD6P226</accession>
<comment type="subcellular location">
    <subcellularLocation>
        <location evidence="1">Cell membrane</location>
        <topology evidence="1">Single-pass membrane protein</topology>
    </subcellularLocation>
    <subcellularLocation>
        <location evidence="2">Membrane</location>
        <topology evidence="2">Single-pass type I membrane protein</topology>
    </subcellularLocation>
</comment>
<dbReference type="PANTHER" id="PTHR27000">
    <property type="entry name" value="LEUCINE-RICH REPEAT RECEPTOR-LIKE PROTEIN KINASE FAMILY PROTEIN-RELATED"/>
    <property type="match status" value="1"/>
</dbReference>
<dbReference type="AlphaFoldDB" id="A0AAD6P226"/>
<evidence type="ECO:0000259" key="12">
    <source>
        <dbReference type="Pfam" id="PF08263"/>
    </source>
</evidence>
<sequence length="475" mass="51998">MEISWHTKTFSLLFFFIFSRLAPSKACHPVDKEALLDFKHRITDDPSKLLLSWTASSDCCTSWEGVACDASGRVVDVSRPGLVSDNDFVEDTYMSGTLSPSLGNLSSLQLLDLSNLKDLKGPIPQELGKLTKLTHLFLNTNKLTGAIPITLSIPQSIGGLAALELLYLNQNHLTGRIPSTISGLGSMIFCRLSENKLSGSLPPSIGLLSKIQRLILENNKLTGKLPSALPPQLGKLKSLQTLDLSYNPLGLVRIPDWFRELRVFRLMLAKTGIEGELPHWLSSSSISQLDFRPSPVEFKNLSLLMDLDIHSNKFSGRLNVIFSKEVQDPLGHFNSIDLSSNIFTGPVDDDMGERPAMASISSLILSHNPFRGPLPKSVGKLRELQVLKLVNTGLSGNIPVELGDARELSTVLLSKNKLTGAIPETLLNLKELKQFDVSSNKLRGRIPPHKAILPVSAFKNNPGLCGPPLPPCKRI</sequence>
<protein>
    <recommendedName>
        <fullName evidence="12">Leucine-rich repeat-containing N-terminal plant-type domain-containing protein</fullName>
    </recommendedName>
</protein>
<evidence type="ECO:0000256" key="10">
    <source>
        <dbReference type="ARBA" id="ARBA00023180"/>
    </source>
</evidence>
<evidence type="ECO:0000256" key="6">
    <source>
        <dbReference type="ARBA" id="ARBA00022737"/>
    </source>
</evidence>
<dbReference type="SUPFAM" id="SSF52058">
    <property type="entry name" value="L domain-like"/>
    <property type="match status" value="2"/>
</dbReference>